<dbReference type="PANTHER" id="PTHR43673">
    <property type="entry name" value="NAD(P)H NITROREDUCTASE YDGI-RELATED"/>
    <property type="match status" value="1"/>
</dbReference>
<dbReference type="AlphaFoldDB" id="A0A0P6WVX3"/>
<gene>
    <name evidence="4" type="ORF">ADM99_16270</name>
</gene>
<dbReference type="SUPFAM" id="SSF55469">
    <property type="entry name" value="FMN-dependent nitroreductase-like"/>
    <property type="match status" value="1"/>
</dbReference>
<evidence type="ECO:0000259" key="3">
    <source>
        <dbReference type="Pfam" id="PF00881"/>
    </source>
</evidence>
<proteinExistence type="inferred from homology"/>
<dbReference type="RefSeq" id="WP_062422579.1">
    <property type="nucleotide sequence ID" value="NZ_BBYA01000010.1"/>
</dbReference>
<feature type="domain" description="Nitroreductase" evidence="3">
    <location>
        <begin position="7"/>
        <end position="60"/>
    </location>
</feature>
<dbReference type="GO" id="GO:0016491">
    <property type="term" value="F:oxidoreductase activity"/>
    <property type="evidence" value="ECO:0007669"/>
    <property type="project" value="UniProtKB-KW"/>
</dbReference>
<dbReference type="EMBL" id="LGCK01000014">
    <property type="protein sequence ID" value="KPL70651.1"/>
    <property type="molecule type" value="Genomic_DNA"/>
</dbReference>
<organism evidence="4 5">
    <name type="scientific">Leptolinea tardivitalis</name>
    <dbReference type="NCBI Taxonomy" id="229920"/>
    <lineage>
        <taxon>Bacteria</taxon>
        <taxon>Bacillati</taxon>
        <taxon>Chloroflexota</taxon>
        <taxon>Anaerolineae</taxon>
        <taxon>Anaerolineales</taxon>
        <taxon>Anaerolineaceae</taxon>
        <taxon>Leptolinea</taxon>
    </lineage>
</organism>
<name>A0A0P6WVX3_9CHLR</name>
<dbReference type="Proteomes" id="UP000050430">
    <property type="component" value="Unassembled WGS sequence"/>
</dbReference>
<evidence type="ECO:0000313" key="5">
    <source>
        <dbReference type="Proteomes" id="UP000050430"/>
    </source>
</evidence>
<keyword evidence="2" id="KW-0560">Oxidoreductase</keyword>
<feature type="domain" description="Nitroreductase" evidence="3">
    <location>
        <begin position="66"/>
        <end position="148"/>
    </location>
</feature>
<dbReference type="Gene3D" id="3.40.109.10">
    <property type="entry name" value="NADH Oxidase"/>
    <property type="match status" value="1"/>
</dbReference>
<dbReference type="PATRIC" id="fig|229920.5.peg.636"/>
<evidence type="ECO:0000313" key="4">
    <source>
        <dbReference type="EMBL" id="KPL70651.1"/>
    </source>
</evidence>
<dbReference type="InterPro" id="IPR029479">
    <property type="entry name" value="Nitroreductase"/>
</dbReference>
<dbReference type="CDD" id="cd02150">
    <property type="entry name" value="nitroreductase"/>
    <property type="match status" value="1"/>
</dbReference>
<comment type="caution">
    <text evidence="4">The sequence shown here is derived from an EMBL/GenBank/DDBJ whole genome shotgun (WGS) entry which is preliminary data.</text>
</comment>
<accession>A0A0P6WVX3</accession>
<evidence type="ECO:0000256" key="2">
    <source>
        <dbReference type="ARBA" id="ARBA00023002"/>
    </source>
</evidence>
<reference evidence="4 5" key="1">
    <citation type="submission" date="2015-07" db="EMBL/GenBank/DDBJ databases">
        <title>Genome sequence of Leptolinea tardivitalis DSM 16556.</title>
        <authorList>
            <person name="Hemp J."/>
            <person name="Ward L.M."/>
            <person name="Pace L.A."/>
            <person name="Fischer W.W."/>
        </authorList>
    </citation>
    <scope>NUCLEOTIDE SEQUENCE [LARGE SCALE GENOMIC DNA]</scope>
    <source>
        <strain evidence="4 5">YMTK-2</strain>
    </source>
</reference>
<dbReference type="Pfam" id="PF00881">
    <property type="entry name" value="Nitroreductase"/>
    <property type="match status" value="2"/>
</dbReference>
<dbReference type="InterPro" id="IPR000415">
    <property type="entry name" value="Nitroreductase-like"/>
</dbReference>
<sequence length="169" mass="18907">MDVLEAILSRRSIRKYTDEPVTDQEIDMILQAAMAAPSSGNARPWHFIVIRNHETLDEIARVHPYAGMLPQAKVAILVCADEKLENHPGRWPQDCAAATENILLAAHAQGLGAVWIGLHPESERMAVAKKLFGLPDSVHALSLVAIGRPNEKKLPPHRFKPERIHIERW</sequence>
<keyword evidence="5" id="KW-1185">Reference proteome</keyword>
<dbReference type="PANTHER" id="PTHR43673:SF10">
    <property type="entry name" value="NADH DEHYDROGENASE_NAD(P)H NITROREDUCTASE XCC3605-RELATED"/>
    <property type="match status" value="1"/>
</dbReference>
<evidence type="ECO:0000256" key="1">
    <source>
        <dbReference type="ARBA" id="ARBA00007118"/>
    </source>
</evidence>
<protein>
    <submittedName>
        <fullName evidence="4">NADH dehydrogenase</fullName>
    </submittedName>
</protein>
<comment type="similarity">
    <text evidence="1">Belongs to the nitroreductase family.</text>
</comment>
<dbReference type="STRING" id="229920.ADM99_16270"/>
<dbReference type="OrthoDB" id="9812105at2"/>